<feature type="compositionally biased region" description="Basic and acidic residues" evidence="1">
    <location>
        <begin position="79"/>
        <end position="92"/>
    </location>
</feature>
<keyword evidence="3" id="KW-1185">Reference proteome</keyword>
<reference evidence="2 3" key="3">
    <citation type="submission" date="2019-11" db="EMBL/GenBank/DDBJ databases">
        <title>A de novo genome assembly of a pear dwarfing rootstock.</title>
        <authorList>
            <person name="Wang F."/>
            <person name="Wang J."/>
            <person name="Li S."/>
            <person name="Zhang Y."/>
            <person name="Fang M."/>
            <person name="Ma L."/>
            <person name="Zhao Y."/>
            <person name="Jiang S."/>
        </authorList>
    </citation>
    <scope>NUCLEOTIDE SEQUENCE [LARGE SCALE GENOMIC DNA]</scope>
    <source>
        <strain evidence="2">S2</strain>
        <tissue evidence="2">Leaf</tissue>
    </source>
</reference>
<dbReference type="EMBL" id="SMOL01000148">
    <property type="protein sequence ID" value="KAB2629070.1"/>
    <property type="molecule type" value="Genomic_DNA"/>
</dbReference>
<dbReference type="Proteomes" id="UP000327157">
    <property type="component" value="Chromosome 8"/>
</dbReference>
<reference evidence="3" key="2">
    <citation type="submission" date="2019-10" db="EMBL/GenBank/DDBJ databases">
        <title>A de novo genome assembly of a pear dwarfing rootstock.</title>
        <authorList>
            <person name="Wang F."/>
            <person name="Wang J."/>
            <person name="Li S."/>
            <person name="Zhang Y."/>
            <person name="Fang M."/>
            <person name="Ma L."/>
            <person name="Zhao Y."/>
            <person name="Jiang S."/>
        </authorList>
    </citation>
    <scope>NUCLEOTIDE SEQUENCE [LARGE SCALE GENOMIC DNA]</scope>
</reference>
<sequence>MFRTASSAVDGDEDGSPTIQETMVDILPAGEGSIPRTMGQNKVQKLKENGKAKDDIAFQQEMTASLRLMEERNAIVVEERNRRHEEQAKQIQEEMDDRNMQGNTLDSNK</sequence>
<feature type="region of interest" description="Disordered" evidence="1">
    <location>
        <begin position="79"/>
        <end position="109"/>
    </location>
</feature>
<evidence type="ECO:0000313" key="2">
    <source>
        <dbReference type="EMBL" id="KAB2629070.1"/>
    </source>
</evidence>
<reference evidence="2 3" key="1">
    <citation type="submission" date="2019-09" db="EMBL/GenBank/DDBJ databases">
        <authorList>
            <person name="Ou C."/>
        </authorList>
    </citation>
    <scope>NUCLEOTIDE SEQUENCE [LARGE SCALE GENOMIC DNA]</scope>
    <source>
        <strain evidence="2">S2</strain>
        <tissue evidence="2">Leaf</tissue>
    </source>
</reference>
<name>A0A5N5HU50_9ROSA</name>
<dbReference type="AlphaFoldDB" id="A0A5N5HU50"/>
<comment type="caution">
    <text evidence="2">The sequence shown here is derived from an EMBL/GenBank/DDBJ whole genome shotgun (WGS) entry which is preliminary data.</text>
</comment>
<accession>A0A5N5HU50</accession>
<feature type="compositionally biased region" description="Polar residues" evidence="1">
    <location>
        <begin position="100"/>
        <end position="109"/>
    </location>
</feature>
<gene>
    <name evidence="2" type="ORF">D8674_033865</name>
</gene>
<organism evidence="2 3">
    <name type="scientific">Pyrus ussuriensis x Pyrus communis</name>
    <dbReference type="NCBI Taxonomy" id="2448454"/>
    <lineage>
        <taxon>Eukaryota</taxon>
        <taxon>Viridiplantae</taxon>
        <taxon>Streptophyta</taxon>
        <taxon>Embryophyta</taxon>
        <taxon>Tracheophyta</taxon>
        <taxon>Spermatophyta</taxon>
        <taxon>Magnoliopsida</taxon>
        <taxon>eudicotyledons</taxon>
        <taxon>Gunneridae</taxon>
        <taxon>Pentapetalae</taxon>
        <taxon>rosids</taxon>
        <taxon>fabids</taxon>
        <taxon>Rosales</taxon>
        <taxon>Rosaceae</taxon>
        <taxon>Amygdaloideae</taxon>
        <taxon>Maleae</taxon>
        <taxon>Pyrus</taxon>
    </lineage>
</organism>
<evidence type="ECO:0000313" key="3">
    <source>
        <dbReference type="Proteomes" id="UP000327157"/>
    </source>
</evidence>
<proteinExistence type="predicted"/>
<protein>
    <submittedName>
        <fullName evidence="2">Uncharacterized protein</fullName>
    </submittedName>
</protein>
<evidence type="ECO:0000256" key="1">
    <source>
        <dbReference type="SAM" id="MobiDB-lite"/>
    </source>
</evidence>